<dbReference type="InterPro" id="IPR006862">
    <property type="entry name" value="Thio_Ohase/aa_AcTrfase"/>
</dbReference>
<proteinExistence type="inferred from homology"/>
<protein>
    <submittedName>
        <fullName evidence="5 6">Bile acid-CoA:amino acid N-acyltransferase</fullName>
    </submittedName>
</protein>
<accession>A0ABM1JJR5</accession>
<organism evidence="4 5">
    <name type="scientific">Gekko japonicus</name>
    <name type="common">Schlegel's Japanese gecko</name>
    <dbReference type="NCBI Taxonomy" id="146911"/>
    <lineage>
        <taxon>Eukaryota</taxon>
        <taxon>Metazoa</taxon>
        <taxon>Chordata</taxon>
        <taxon>Craniata</taxon>
        <taxon>Vertebrata</taxon>
        <taxon>Euteleostomi</taxon>
        <taxon>Lepidosauria</taxon>
        <taxon>Squamata</taxon>
        <taxon>Bifurcata</taxon>
        <taxon>Gekkota</taxon>
        <taxon>Gekkonidae</taxon>
        <taxon>Gekkoninae</taxon>
        <taxon>Gekko</taxon>
    </lineage>
</organism>
<dbReference type="SUPFAM" id="SSF53474">
    <property type="entry name" value="alpha/beta-Hydrolases"/>
    <property type="match status" value="1"/>
</dbReference>
<sequence>MASISATPKSSLADEPVKICVTGLEPSQLVTIRASLTDEKGVLFQARAFYWSDKKGQVDLTRDAASGGDYSGVQPMGLFLFMKPEKPFSRLKKRDVMNSPYEVRLDVFDSLQLVSPSQEPPVASQSVERWYTAPGVQRIPVRHGRVRGALFLPAGNGPFPGVIDLFGGVGGLVEFRASLLASRGFTTLALAYFAYEDLPSFLGPMDLEYFEEAAEFLLKHPKVRGPSLGIVAISKGAEIALAMATYLPQIGAAVCINGTNAVHGNPLSYRDLCIPPIPYKRECMLITDHGVVDFSNLYEDPGAKLHQESVLPVEKAQGKILLIAGESDGNCKSKAFATAIMERMKKLGKTHCALLSYPKAGHLIEPPGSPFCYDSWLPAVSRPVLWGGEAQAHAAAQVHSWSEIQKFLHLHIGPAKSSSL</sequence>
<dbReference type="InterPro" id="IPR029058">
    <property type="entry name" value="AB_hydrolase_fold"/>
</dbReference>
<evidence type="ECO:0000313" key="6">
    <source>
        <dbReference type="RefSeq" id="XP_015261703.1"/>
    </source>
</evidence>
<dbReference type="RefSeq" id="XP_015261702.1">
    <property type="nucleotide sequence ID" value="XM_015406216.1"/>
</dbReference>
<feature type="domain" description="BAAT/Acyl-CoA thioester hydrolase C-terminal" evidence="3">
    <location>
        <begin position="205"/>
        <end position="413"/>
    </location>
</feature>
<dbReference type="GeneID" id="107106126"/>
<feature type="domain" description="Acyl-CoA thioester hydrolase/bile acid-CoA amino acid N-acetyltransferase" evidence="2">
    <location>
        <begin position="14"/>
        <end position="143"/>
    </location>
</feature>
<dbReference type="Pfam" id="PF08840">
    <property type="entry name" value="BAAT_C"/>
    <property type="match status" value="1"/>
</dbReference>
<dbReference type="Proteomes" id="UP000694871">
    <property type="component" value="Unplaced"/>
</dbReference>
<comment type="similarity">
    <text evidence="1">Belongs to the C/M/P thioester hydrolase family.</text>
</comment>
<evidence type="ECO:0000259" key="2">
    <source>
        <dbReference type="Pfam" id="PF04775"/>
    </source>
</evidence>
<dbReference type="InterPro" id="IPR042490">
    <property type="entry name" value="Thio_Ohase/BAAT_N"/>
</dbReference>
<reference evidence="5 6" key="1">
    <citation type="submission" date="2025-05" db="UniProtKB">
        <authorList>
            <consortium name="RefSeq"/>
        </authorList>
    </citation>
    <scope>IDENTIFICATION</scope>
</reference>
<dbReference type="PANTHER" id="PTHR10824:SF18">
    <property type="entry name" value="BILE ACID-COA:AMINO ACID N-ACYLTRANSFERASE"/>
    <property type="match status" value="1"/>
</dbReference>
<evidence type="ECO:0000256" key="1">
    <source>
        <dbReference type="ARBA" id="ARBA00006538"/>
    </source>
</evidence>
<name>A0ABM1JJR5_GEKJA</name>
<gene>
    <name evidence="5 6" type="primary">BAAT</name>
</gene>
<dbReference type="InterPro" id="IPR014940">
    <property type="entry name" value="BAAT_C"/>
</dbReference>
<dbReference type="PANTHER" id="PTHR10824">
    <property type="entry name" value="ACYL-COENZYME A THIOESTERASE-RELATED"/>
    <property type="match status" value="1"/>
</dbReference>
<dbReference type="RefSeq" id="XP_015261703.1">
    <property type="nucleotide sequence ID" value="XM_015406217.1"/>
</dbReference>
<dbReference type="Gene3D" id="3.40.50.1820">
    <property type="entry name" value="alpha/beta hydrolase"/>
    <property type="match status" value="1"/>
</dbReference>
<dbReference type="Gene3D" id="2.60.40.2240">
    <property type="entry name" value="Acyl-CoA thioester hydrolase/BAAT N-terminal domain"/>
    <property type="match status" value="1"/>
</dbReference>
<evidence type="ECO:0000313" key="5">
    <source>
        <dbReference type="RefSeq" id="XP_015261702.1"/>
    </source>
</evidence>
<keyword evidence="4" id="KW-1185">Reference proteome</keyword>
<evidence type="ECO:0000313" key="4">
    <source>
        <dbReference type="Proteomes" id="UP000694871"/>
    </source>
</evidence>
<dbReference type="Pfam" id="PF04775">
    <property type="entry name" value="Bile_Hydr_Trans"/>
    <property type="match status" value="1"/>
</dbReference>
<dbReference type="InterPro" id="IPR016662">
    <property type="entry name" value="Acyl-CoA_thioEstase_long-chain"/>
</dbReference>
<evidence type="ECO:0000259" key="3">
    <source>
        <dbReference type="Pfam" id="PF08840"/>
    </source>
</evidence>
<dbReference type="PIRSF" id="PIRSF016521">
    <property type="entry name" value="Acyl-CoA_hydro"/>
    <property type="match status" value="1"/>
</dbReference>